<evidence type="ECO:0000256" key="5">
    <source>
        <dbReference type="ARBA" id="ARBA00022741"/>
    </source>
</evidence>
<feature type="region of interest" description="Disordered" evidence="12">
    <location>
        <begin position="1015"/>
        <end position="1044"/>
    </location>
</feature>
<feature type="domain" description="HAT C-terminal dimerisation" evidence="13">
    <location>
        <begin position="804"/>
        <end position="859"/>
    </location>
</feature>
<keyword evidence="4" id="KW-0158">Chromosome</keyword>
<keyword evidence="6" id="KW-0227">DNA damage</keyword>
<proteinExistence type="inferred from homology"/>
<comment type="similarity">
    <text evidence="3">Belongs to the SMC family. SMC6 subfamily.</text>
</comment>
<dbReference type="InterPro" id="IPR012337">
    <property type="entry name" value="RNaseH-like_sf"/>
</dbReference>
<name>A0ABN7T1V9_OIKDI</name>
<evidence type="ECO:0000256" key="9">
    <source>
        <dbReference type="ARBA" id="ARBA00023172"/>
    </source>
</evidence>
<reference evidence="14 15" key="1">
    <citation type="submission" date="2021-04" db="EMBL/GenBank/DDBJ databases">
        <authorList>
            <person name="Bliznina A."/>
        </authorList>
    </citation>
    <scope>NUCLEOTIDE SEQUENCE [LARGE SCALE GENOMIC DNA]</scope>
</reference>
<gene>
    <name evidence="14" type="ORF">OKIOD_LOCUS13594</name>
</gene>
<protein>
    <submittedName>
        <fullName evidence="14">Oidioi.mRNA.OKI2018_I69.chr2.g4829.t1.cds</fullName>
    </submittedName>
</protein>
<organism evidence="14 15">
    <name type="scientific">Oikopleura dioica</name>
    <name type="common">Tunicate</name>
    <dbReference type="NCBI Taxonomy" id="34765"/>
    <lineage>
        <taxon>Eukaryota</taxon>
        <taxon>Metazoa</taxon>
        <taxon>Chordata</taxon>
        <taxon>Tunicata</taxon>
        <taxon>Appendicularia</taxon>
        <taxon>Copelata</taxon>
        <taxon>Oikopleuridae</taxon>
        <taxon>Oikopleura</taxon>
    </lineage>
</organism>
<evidence type="ECO:0000256" key="1">
    <source>
        <dbReference type="ARBA" id="ARBA00004123"/>
    </source>
</evidence>
<dbReference type="SUPFAM" id="SSF53098">
    <property type="entry name" value="Ribonuclease H-like"/>
    <property type="match status" value="1"/>
</dbReference>
<evidence type="ECO:0000256" key="4">
    <source>
        <dbReference type="ARBA" id="ARBA00022454"/>
    </source>
</evidence>
<dbReference type="PANTHER" id="PTHR19306">
    <property type="entry name" value="STRUCTURAL MAINTENANCE OF CHROMOSOMES 5,6 SMC5, SMC6"/>
    <property type="match status" value="1"/>
</dbReference>
<dbReference type="EMBL" id="OU015567">
    <property type="protein sequence ID" value="CAG5110421.1"/>
    <property type="molecule type" value="Genomic_DNA"/>
</dbReference>
<keyword evidence="8" id="KW-0175">Coiled coil</keyword>
<evidence type="ECO:0000259" key="13">
    <source>
        <dbReference type="Pfam" id="PF05699"/>
    </source>
</evidence>
<dbReference type="PANTHER" id="PTHR19306:SF6">
    <property type="entry name" value="STRUCTURAL MAINTENANCE OF CHROMOSOMES PROTEIN 6"/>
    <property type="match status" value="1"/>
</dbReference>
<dbReference type="Pfam" id="PF05699">
    <property type="entry name" value="Dimer_Tnp_hAT"/>
    <property type="match status" value="1"/>
</dbReference>
<keyword evidence="15" id="KW-1185">Reference proteome</keyword>
<keyword evidence="10" id="KW-0234">DNA repair</keyword>
<keyword evidence="7" id="KW-0067">ATP-binding</keyword>
<keyword evidence="9" id="KW-0233">DNA recombination</keyword>
<keyword evidence="5" id="KW-0547">Nucleotide-binding</keyword>
<dbReference type="InterPro" id="IPR027417">
    <property type="entry name" value="P-loop_NTPase"/>
</dbReference>
<accession>A0ABN7T1V9</accession>
<evidence type="ECO:0000313" key="14">
    <source>
        <dbReference type="EMBL" id="CAG5110421.1"/>
    </source>
</evidence>
<evidence type="ECO:0000256" key="2">
    <source>
        <dbReference type="ARBA" id="ARBA00004286"/>
    </source>
</evidence>
<evidence type="ECO:0000256" key="12">
    <source>
        <dbReference type="SAM" id="MobiDB-lite"/>
    </source>
</evidence>
<dbReference type="Proteomes" id="UP001158576">
    <property type="component" value="Chromosome 2"/>
</dbReference>
<dbReference type="Gene3D" id="3.40.50.300">
    <property type="entry name" value="P-loop containing nucleotide triphosphate hydrolases"/>
    <property type="match status" value="1"/>
</dbReference>
<comment type="subcellular location">
    <subcellularLocation>
        <location evidence="2">Chromosome</location>
    </subcellularLocation>
    <subcellularLocation>
        <location evidence="1">Nucleus</location>
    </subcellularLocation>
</comment>
<evidence type="ECO:0000313" key="15">
    <source>
        <dbReference type="Proteomes" id="UP001158576"/>
    </source>
</evidence>
<evidence type="ECO:0000256" key="11">
    <source>
        <dbReference type="ARBA" id="ARBA00023242"/>
    </source>
</evidence>
<keyword evidence="11" id="KW-0539">Nucleus</keyword>
<evidence type="ECO:0000256" key="8">
    <source>
        <dbReference type="ARBA" id="ARBA00023054"/>
    </source>
</evidence>
<evidence type="ECO:0000256" key="10">
    <source>
        <dbReference type="ARBA" id="ARBA00023204"/>
    </source>
</evidence>
<dbReference type="InterPro" id="IPR008906">
    <property type="entry name" value="HATC_C_dom"/>
</dbReference>
<evidence type="ECO:0000256" key="3">
    <source>
        <dbReference type="ARBA" id="ARBA00006793"/>
    </source>
</evidence>
<sequence>MSKIIGDQTIDMEALSEMGMNKANTATLSGGERSISTVILLIAIWHATSSPFRCIDKFDVYMDAHHKHMATHRPRPDDENETLEISSSDEETEILTPEFFAQAGSRKWYEKFSATGEWRSIMERDMTTDVLRGLQTSDDHPRTLEGLEALFYKNHFCGWLRCVGFCADKNKPFRAYEKKSGQEYNIKKDALRSHLRTKHKNVQPNQQELAQSSQFRSFARLPKIKDHDKETHRENNAAVIASQHLSLGFWQKSEVVERDRHLLASVGVNPDVLRDFGPTSSYGSKQELKKCAENLKKIVSKNVPELCRRGIVTLSGDHKSIQGLTKDGCKNGLSILIHLQRGSLNSNITLDFVGSETTDDETTSRILADVLKSYGLTDVWNAKRVNFVADSKLEESWRKTLWSSQSAGCTVSTVCLRAFKTMQESSSLKNHPFFSPQLNMKRTSPSFLKPARKLSQTVAMTSSDALRIYKQSHKGDISAEEALKKVATYPKLKSSYRSIRFSSDFEKYSTLAAHEKNFMKLRYETGDDIPQHLAPAVQFLPCFKWIKAKEIILRELHFLQKECEKDSSKIIESILACERLLVFFCNVDLQFPNEQTTTEYLSILARAGIRKTMLMICGKVFVPRHKKKDGTIQEAKTLEKGKNEPVRINDAHKAALFLQWQSRRCRLGDAQKALESRGTSKDEFYSENLSILKEQVQTWQSEAKEFIESFAQTFPEAESEQTDENTASQEVTQMMTNQLRFDPEDQPLVAQKQNQRREPRTNLEKIQDQIAQYENDQAFPEWIKSTVKTKKLDPCAANFYSEILLLYWNQQKERWPMLSEVALKIASLPSTSATIERSFAVMDYDLDKHRCNQTCEHIAHLAITAKYRQFTATLKKTLELEDACFPAVILEVICLESKSCSVHVVPIGGPVRKKSPIFSWRNLVAGITKKPEEFGKYYTVIKTQDEINLDSRYAAVNNRLNGVIKGEISDYQILENIEIEPVQNFQEKVAEAEDDLEETLQSLSNLNLNTTVAELEDEADKEKSLASEMASAEPQQDEDIKEEAPSPFDTKVEDFSLVVDKPQHEIIEETKIEEMPGKGPDNLDEAILEDKHEEELQKALEHFRVVMSLWTVTPTRNVPQMIEPTYHLIKCRAQPNTISQNSTKRITLNLGLSNASLFFFMQE</sequence>
<evidence type="ECO:0000256" key="7">
    <source>
        <dbReference type="ARBA" id="ARBA00022840"/>
    </source>
</evidence>
<evidence type="ECO:0000256" key="6">
    <source>
        <dbReference type="ARBA" id="ARBA00022763"/>
    </source>
</evidence>